<feature type="signal peptide" evidence="2">
    <location>
        <begin position="1"/>
        <end position="25"/>
    </location>
</feature>
<sequence length="212" mass="24159">MLQSKTLFGLIFILILSSLSDESSTFPNFSSTSPSSKSHSTSYSSSSSLSKSFFYQITTNSIRNDNSKVGLPSPSKLQTTTTTSNINRTSCPNDEMSCFVDLKFHELNSTYSQNITLYSEQFDGLPDKCRDGFSRLGSEMLHFIKRYFRDVQQRSSMTFANRCVLRFALNFVSDGKVIRKEGIEFYIKGTEKSKCRFSKRVFSTSKEVRTRR</sequence>
<reference evidence="4" key="3">
    <citation type="submission" date="2015-06" db="UniProtKB">
        <authorList>
            <consortium name="EnsemblMetazoa"/>
        </authorList>
    </citation>
    <scope>IDENTIFICATION</scope>
</reference>
<dbReference type="GeneID" id="20206577"/>
<proteinExistence type="predicted"/>
<evidence type="ECO:0000313" key="4">
    <source>
        <dbReference type="EnsemblMetazoa" id="HelroP178030"/>
    </source>
</evidence>
<dbReference type="HOGENOM" id="CLU_1300899_0_0_1"/>
<gene>
    <name evidence="4" type="primary">20206577</name>
    <name evidence="3" type="ORF">HELRODRAFT_178030</name>
</gene>
<dbReference type="PANTHER" id="PTHR10725:SF74">
    <property type="entry name" value="ERAP1-LIKE C-TERMINAL DOMAIN-CONTAINING PROTEIN"/>
    <property type="match status" value="1"/>
</dbReference>
<feature type="chain" id="PRO_5010980539" description="SEA domain-containing protein" evidence="2">
    <location>
        <begin position="26"/>
        <end position="212"/>
    </location>
</feature>
<dbReference type="AlphaFoldDB" id="T1FCM8"/>
<keyword evidence="2" id="KW-0732">Signal</keyword>
<evidence type="ECO:0008006" key="6">
    <source>
        <dbReference type="Google" id="ProtNLM"/>
    </source>
</evidence>
<dbReference type="Proteomes" id="UP000015101">
    <property type="component" value="Unassembled WGS sequence"/>
</dbReference>
<dbReference type="RefSeq" id="XP_009024412.1">
    <property type="nucleotide sequence ID" value="XM_009026164.1"/>
</dbReference>
<organism evidence="4 5">
    <name type="scientific">Helobdella robusta</name>
    <name type="common">Californian leech</name>
    <dbReference type="NCBI Taxonomy" id="6412"/>
    <lineage>
        <taxon>Eukaryota</taxon>
        <taxon>Metazoa</taxon>
        <taxon>Spiralia</taxon>
        <taxon>Lophotrochozoa</taxon>
        <taxon>Annelida</taxon>
        <taxon>Clitellata</taxon>
        <taxon>Hirudinea</taxon>
        <taxon>Rhynchobdellida</taxon>
        <taxon>Glossiphoniidae</taxon>
        <taxon>Helobdella</taxon>
    </lineage>
</organism>
<reference evidence="3 5" key="2">
    <citation type="journal article" date="2013" name="Nature">
        <title>Insights into bilaterian evolution from three spiralian genomes.</title>
        <authorList>
            <person name="Simakov O."/>
            <person name="Marletaz F."/>
            <person name="Cho S.J."/>
            <person name="Edsinger-Gonzales E."/>
            <person name="Havlak P."/>
            <person name="Hellsten U."/>
            <person name="Kuo D.H."/>
            <person name="Larsson T."/>
            <person name="Lv J."/>
            <person name="Arendt D."/>
            <person name="Savage R."/>
            <person name="Osoegawa K."/>
            <person name="de Jong P."/>
            <person name="Grimwood J."/>
            <person name="Chapman J.A."/>
            <person name="Shapiro H."/>
            <person name="Aerts A."/>
            <person name="Otillar R.P."/>
            <person name="Terry A.Y."/>
            <person name="Boore J.L."/>
            <person name="Grigoriev I.V."/>
            <person name="Lindberg D.R."/>
            <person name="Seaver E.C."/>
            <person name="Weisblat D.A."/>
            <person name="Putnam N.H."/>
            <person name="Rokhsar D.S."/>
        </authorList>
    </citation>
    <scope>NUCLEOTIDE SEQUENCE</scope>
</reference>
<dbReference type="EnsemblMetazoa" id="HelroT178030">
    <property type="protein sequence ID" value="HelroP178030"/>
    <property type="gene ID" value="HelroG178030"/>
</dbReference>
<feature type="region of interest" description="Disordered" evidence="1">
    <location>
        <begin position="28"/>
        <end position="47"/>
    </location>
</feature>
<dbReference type="EMBL" id="AMQM01006280">
    <property type="status" value="NOT_ANNOTATED_CDS"/>
    <property type="molecule type" value="Genomic_DNA"/>
</dbReference>
<evidence type="ECO:0000313" key="3">
    <source>
        <dbReference type="EMBL" id="ESN97594.1"/>
    </source>
</evidence>
<protein>
    <recommendedName>
        <fullName evidence="6">SEA domain-containing protein</fullName>
    </recommendedName>
</protein>
<dbReference type="CTD" id="20206577"/>
<evidence type="ECO:0000313" key="5">
    <source>
        <dbReference type="Proteomes" id="UP000015101"/>
    </source>
</evidence>
<reference evidence="5" key="1">
    <citation type="submission" date="2012-12" db="EMBL/GenBank/DDBJ databases">
        <authorList>
            <person name="Hellsten U."/>
            <person name="Grimwood J."/>
            <person name="Chapman J.A."/>
            <person name="Shapiro H."/>
            <person name="Aerts A."/>
            <person name="Otillar R.P."/>
            <person name="Terry A.Y."/>
            <person name="Boore J.L."/>
            <person name="Simakov O."/>
            <person name="Marletaz F."/>
            <person name="Cho S.-J."/>
            <person name="Edsinger-Gonzales E."/>
            <person name="Havlak P."/>
            <person name="Kuo D.-H."/>
            <person name="Larsson T."/>
            <person name="Lv J."/>
            <person name="Arendt D."/>
            <person name="Savage R."/>
            <person name="Osoegawa K."/>
            <person name="de Jong P."/>
            <person name="Lindberg D.R."/>
            <person name="Seaver E.C."/>
            <person name="Weisblat D.A."/>
            <person name="Putnam N.H."/>
            <person name="Grigoriev I.V."/>
            <person name="Rokhsar D.S."/>
        </authorList>
    </citation>
    <scope>NUCLEOTIDE SEQUENCE</scope>
</reference>
<evidence type="ECO:0000256" key="2">
    <source>
        <dbReference type="SAM" id="SignalP"/>
    </source>
</evidence>
<dbReference type="PANTHER" id="PTHR10725">
    <property type="entry name" value="THAP DOMAIN-CONTAINING PROTEIN 9"/>
    <property type="match status" value="1"/>
</dbReference>
<evidence type="ECO:0000256" key="1">
    <source>
        <dbReference type="SAM" id="MobiDB-lite"/>
    </source>
</evidence>
<accession>T1FCM8</accession>
<keyword evidence="5" id="KW-1185">Reference proteome</keyword>
<dbReference type="EMBL" id="KB097336">
    <property type="protein sequence ID" value="ESN97594.1"/>
    <property type="molecule type" value="Genomic_DNA"/>
</dbReference>
<dbReference type="InParanoid" id="T1FCM8"/>
<name>T1FCM8_HELRO</name>
<feature type="region of interest" description="Disordered" evidence="1">
    <location>
        <begin position="65"/>
        <end position="86"/>
    </location>
</feature>
<dbReference type="KEGG" id="hro:HELRODRAFT_178030"/>